<accession>A0A7K1LGH3</accession>
<evidence type="ECO:0000313" key="9">
    <source>
        <dbReference type="EMBL" id="MUN54291.1"/>
    </source>
</evidence>
<name>A0A7K1LGH3_9MICC</name>
<dbReference type="RefSeq" id="WP_129314348.1">
    <property type="nucleotide sequence ID" value="NZ_CP197643.1"/>
</dbReference>
<sequence>MSHSTETGAPVDSDTFRPTDGAREPASVSSRILAQGKYETLAMLKNGEQLMLLILFPLMALFGLAFTGFLDGWAEQFGGSRIDVAMPGVLALCAMSTALSGQGIATGFDRRYGVLRFLSTTPLGRGGLVAGKAVAVLTVVAIQYVVMGVVGLFLGWKPDVPGFLLSLPALVLGVAAFTAVGLLVAGTVRAEATLAVVNTLWVVLAALGGSLIPAHHFPGGGSWFIELLPSGALGEALRAGMLAHHVAWGPHLVLIAWIVIAGLAARRWFKWS</sequence>
<keyword evidence="4 7" id="KW-0472">Membrane</keyword>
<dbReference type="EMBL" id="WOGT01000001">
    <property type="protein sequence ID" value="MUN54291.1"/>
    <property type="molecule type" value="Genomic_DNA"/>
</dbReference>
<dbReference type="Pfam" id="PF01061">
    <property type="entry name" value="ABC2_membrane"/>
    <property type="match status" value="1"/>
</dbReference>
<feature type="transmembrane region" description="Helical" evidence="7">
    <location>
        <begin position="89"/>
        <end position="108"/>
    </location>
</feature>
<feature type="transmembrane region" description="Helical" evidence="7">
    <location>
        <begin position="50"/>
        <end position="69"/>
    </location>
</feature>
<dbReference type="PANTHER" id="PTHR43229">
    <property type="entry name" value="NODULATION PROTEIN J"/>
    <property type="match status" value="1"/>
</dbReference>
<evidence type="ECO:0000256" key="7">
    <source>
        <dbReference type="SAM" id="Phobius"/>
    </source>
</evidence>
<evidence type="ECO:0000313" key="10">
    <source>
        <dbReference type="Proteomes" id="UP000462152"/>
    </source>
</evidence>
<dbReference type="Proteomes" id="UP000462152">
    <property type="component" value="Unassembled WGS sequence"/>
</dbReference>
<evidence type="ECO:0000259" key="8">
    <source>
        <dbReference type="Pfam" id="PF01061"/>
    </source>
</evidence>
<dbReference type="GO" id="GO:0043190">
    <property type="term" value="C:ATP-binding cassette (ABC) transporter complex"/>
    <property type="evidence" value="ECO:0007669"/>
    <property type="project" value="InterPro"/>
</dbReference>
<dbReference type="OrthoDB" id="160207at2"/>
<dbReference type="InterPro" id="IPR013525">
    <property type="entry name" value="ABC2_TM"/>
</dbReference>
<comment type="subcellular location">
    <subcellularLocation>
        <location evidence="1">Membrane</location>
        <topology evidence="1">Multi-pass membrane protein</topology>
    </subcellularLocation>
</comment>
<comment type="caution">
    <text evidence="9">The sequence shown here is derived from an EMBL/GenBank/DDBJ whole genome shotgun (WGS) entry which is preliminary data.</text>
</comment>
<feature type="region of interest" description="Disordered" evidence="6">
    <location>
        <begin position="1"/>
        <end position="28"/>
    </location>
</feature>
<organism evidence="9 10">
    <name type="scientific">Rothia koreensis</name>
    <dbReference type="NCBI Taxonomy" id="592378"/>
    <lineage>
        <taxon>Bacteria</taxon>
        <taxon>Bacillati</taxon>
        <taxon>Actinomycetota</taxon>
        <taxon>Actinomycetes</taxon>
        <taxon>Micrococcales</taxon>
        <taxon>Micrococcaceae</taxon>
        <taxon>Rothia</taxon>
    </lineage>
</organism>
<dbReference type="InterPro" id="IPR000412">
    <property type="entry name" value="ABC_2_transport"/>
</dbReference>
<feature type="transmembrane region" description="Helical" evidence="7">
    <location>
        <begin position="162"/>
        <end position="185"/>
    </location>
</feature>
<evidence type="ECO:0000256" key="6">
    <source>
        <dbReference type="SAM" id="MobiDB-lite"/>
    </source>
</evidence>
<feature type="domain" description="ABC-2 type transporter transmembrane" evidence="8">
    <location>
        <begin position="37"/>
        <end position="242"/>
    </location>
</feature>
<keyword evidence="5" id="KW-0046">Antibiotic resistance</keyword>
<evidence type="ECO:0000256" key="2">
    <source>
        <dbReference type="ARBA" id="ARBA00022692"/>
    </source>
</evidence>
<feature type="compositionally biased region" description="Basic and acidic residues" evidence="6">
    <location>
        <begin position="14"/>
        <end position="23"/>
    </location>
</feature>
<dbReference type="InterPro" id="IPR051784">
    <property type="entry name" value="Nod_factor_ABC_transporter"/>
</dbReference>
<gene>
    <name evidence="9" type="ORF">GMA10_03515</name>
</gene>
<evidence type="ECO:0000256" key="3">
    <source>
        <dbReference type="ARBA" id="ARBA00022989"/>
    </source>
</evidence>
<evidence type="ECO:0000256" key="4">
    <source>
        <dbReference type="ARBA" id="ARBA00023136"/>
    </source>
</evidence>
<feature type="transmembrane region" description="Helical" evidence="7">
    <location>
        <begin position="129"/>
        <end position="156"/>
    </location>
</feature>
<evidence type="ECO:0000256" key="5">
    <source>
        <dbReference type="ARBA" id="ARBA00023251"/>
    </source>
</evidence>
<reference evidence="9 10" key="1">
    <citation type="submission" date="2019-12" db="EMBL/GenBank/DDBJ databases">
        <authorList>
            <person name="Li J."/>
            <person name="Shi Y."/>
            <person name="Xu G."/>
            <person name="Xiao D."/>
            <person name="Ran X."/>
        </authorList>
    </citation>
    <scope>NUCLEOTIDE SEQUENCE [LARGE SCALE GENOMIC DNA]</scope>
    <source>
        <strain evidence="9 10">JCM 15915</strain>
    </source>
</reference>
<proteinExistence type="predicted"/>
<keyword evidence="10" id="KW-1185">Reference proteome</keyword>
<dbReference type="GO" id="GO:0046677">
    <property type="term" value="P:response to antibiotic"/>
    <property type="evidence" value="ECO:0007669"/>
    <property type="project" value="UniProtKB-KW"/>
</dbReference>
<keyword evidence="2 7" id="KW-0812">Transmembrane</keyword>
<protein>
    <submittedName>
        <fullName evidence="9">ABC transporter permease</fullName>
    </submittedName>
</protein>
<dbReference type="GO" id="GO:0140359">
    <property type="term" value="F:ABC-type transporter activity"/>
    <property type="evidence" value="ECO:0007669"/>
    <property type="project" value="InterPro"/>
</dbReference>
<feature type="transmembrane region" description="Helical" evidence="7">
    <location>
        <begin position="248"/>
        <end position="269"/>
    </location>
</feature>
<keyword evidence="3 7" id="KW-1133">Transmembrane helix</keyword>
<dbReference type="PANTHER" id="PTHR43229:SF2">
    <property type="entry name" value="NODULATION PROTEIN J"/>
    <property type="match status" value="1"/>
</dbReference>
<feature type="transmembrane region" description="Helical" evidence="7">
    <location>
        <begin position="192"/>
        <end position="212"/>
    </location>
</feature>
<dbReference type="PIRSF" id="PIRSF006648">
    <property type="entry name" value="DrrB"/>
    <property type="match status" value="1"/>
</dbReference>
<evidence type="ECO:0000256" key="1">
    <source>
        <dbReference type="ARBA" id="ARBA00004141"/>
    </source>
</evidence>
<dbReference type="AlphaFoldDB" id="A0A7K1LGH3"/>